<dbReference type="Gene3D" id="2.30.30.110">
    <property type="match status" value="1"/>
</dbReference>
<dbReference type="GO" id="GO:0004521">
    <property type="term" value="F:RNA endonuclease activity"/>
    <property type="evidence" value="ECO:0007669"/>
    <property type="project" value="TreeGrafter"/>
</dbReference>
<dbReference type="GO" id="GO:0006402">
    <property type="term" value="P:mRNA catabolic process"/>
    <property type="evidence" value="ECO:0007669"/>
    <property type="project" value="TreeGrafter"/>
</dbReference>
<keyword evidence="3" id="KW-0378">Hydrolase</keyword>
<gene>
    <name evidence="6" type="primary">mazF7</name>
    <name evidence="6" type="ordered locus">BQ2027_MB2089A</name>
</gene>
<evidence type="ECO:0000313" key="7">
    <source>
        <dbReference type="Proteomes" id="UP000001419"/>
    </source>
</evidence>
<comment type="similarity">
    <text evidence="1 3">Belongs to the PemK/MazF family.</text>
</comment>
<evidence type="ECO:0000256" key="4">
    <source>
        <dbReference type="SAM" id="MobiDB-lite"/>
    </source>
</evidence>
<keyword evidence="7" id="KW-1185">Reference proteome</keyword>
<proteinExistence type="inferred from homology"/>
<evidence type="ECO:0000256" key="3">
    <source>
        <dbReference type="PIRNR" id="PIRNR033490"/>
    </source>
</evidence>
<feature type="region of interest" description="Disordered" evidence="4">
    <location>
        <begin position="115"/>
        <end position="136"/>
    </location>
</feature>
<dbReference type="KEGG" id="mbo:BQ2027_MB2089A"/>
<reference evidence="7" key="3">
    <citation type="journal article" date="2017" name="Genome Announc.">
        <title>Updated reference genome sequence and annotation of Mycobacterium bovis AF2122/97.</title>
        <authorList>
            <person name="Malone K.M."/>
            <person name="Farrell D."/>
            <person name="Stuber T.P."/>
            <person name="Schubert O.T."/>
            <person name="Aebersold R."/>
            <person name="Robbe-Austerman S."/>
            <person name="Gordon S.V."/>
        </authorList>
    </citation>
    <scope>NUCLEOTIDE SEQUENCE [LARGE SCALE GENOMIC DNA]</scope>
    <source>
        <strain evidence="7">ATCC BAA-935 / AF2122/97</strain>
    </source>
</reference>
<dbReference type="EMBL" id="LT708304">
    <property type="protein sequence ID" value="SIU00696.1"/>
    <property type="molecule type" value="Genomic_DNA"/>
</dbReference>
<sequence length="136" mass="14235">MAEPRRGDLWLVSLGAARAGEPGKHRPAVVVSVDELLTGIDDELVVVVPVSSSRSRTPLRPPVAPSEGVAADSVAVCRGVRAVARARLVERLGALKPATMRAIENALTLILGLPTGPERGEAATHSPVRWTGGRDP</sequence>
<dbReference type="Proteomes" id="UP000001419">
    <property type="component" value="Chromosome"/>
</dbReference>
<dbReference type="Pfam" id="PF02452">
    <property type="entry name" value="PemK_toxin"/>
    <property type="match status" value="1"/>
</dbReference>
<evidence type="ECO:0000256" key="2">
    <source>
        <dbReference type="ARBA" id="ARBA00022649"/>
    </source>
</evidence>
<protein>
    <recommendedName>
        <fullName evidence="3">mRNA interferase</fullName>
        <ecNumber evidence="3">3.1.-.-</ecNumber>
    </recommendedName>
</protein>
<dbReference type="InterPro" id="IPR011067">
    <property type="entry name" value="Plasmid_toxin/cell-grow_inhib"/>
</dbReference>
<evidence type="ECO:0000256" key="1">
    <source>
        <dbReference type="ARBA" id="ARBA00007521"/>
    </source>
</evidence>
<evidence type="ECO:0000313" key="6">
    <source>
        <dbReference type="EMBL" id="SIU00696.1"/>
    </source>
</evidence>
<reference evidence="7" key="1">
    <citation type="journal article" date="2003" name="Proc. Natl. Acad. Sci. U.S.A.">
        <title>The complete genome sequence of Mycobacterium bovis.</title>
        <authorList>
            <person name="Garnier T."/>
            <person name="Eiglmeier K."/>
            <person name="Camus J.-C."/>
            <person name="Medina N."/>
            <person name="Mansoor H."/>
            <person name="Pryor M."/>
            <person name="Duthoy S."/>
            <person name="Grondin S."/>
            <person name="Lacroix C."/>
            <person name="Monsempe C."/>
            <person name="Simon S."/>
            <person name="Harris B."/>
            <person name="Atkin R."/>
            <person name="Doggett J."/>
            <person name="Mayes R."/>
            <person name="Keating L."/>
            <person name="Wheeler P.R."/>
            <person name="Parkhill J."/>
            <person name="Barrell B.G."/>
            <person name="Cole S.T."/>
            <person name="Gordon S.V."/>
            <person name="Hewinson R.G."/>
        </authorList>
    </citation>
    <scope>NUCLEOTIDE SEQUENCE [LARGE SCALE GENOMIC DNA]</scope>
    <source>
        <strain evidence="7">ATCC BAA-935 / AF2122/97</strain>
    </source>
</reference>
<accession>A0A1R3Y048</accession>
<comment type="function">
    <text evidence="3">Toxic component of a type II toxin-antitoxin (TA) system.</text>
</comment>
<dbReference type="InterPro" id="IPR003477">
    <property type="entry name" value="PemK-like"/>
</dbReference>
<reference evidence="6" key="2">
    <citation type="submission" date="2016-12" db="EMBL/GenBank/DDBJ databases">
        <authorList>
            <person name="Malone K.M."/>
        </authorList>
    </citation>
    <scope>NUCLEOTIDE SEQUENCE</scope>
    <source>
        <strain evidence="6">AF2122/97</strain>
    </source>
</reference>
<dbReference type="EMBL" id="LR777660">
    <property type="protein sequence ID" value="CAB0186328.1"/>
    <property type="molecule type" value="Genomic_DNA"/>
</dbReference>
<keyword evidence="3" id="KW-0255">Endonuclease</keyword>
<evidence type="ECO:0000313" key="5">
    <source>
        <dbReference type="EMBL" id="CAB0186328.1"/>
    </source>
</evidence>
<keyword evidence="3" id="KW-0540">Nuclease</keyword>
<keyword evidence="2" id="KW-1277">Toxin-antitoxin system</keyword>
<dbReference type="EC" id="3.1.-.-" evidence="3"/>
<dbReference type="AlphaFoldDB" id="A0A1R3Y048"/>
<reference evidence="5" key="4">
    <citation type="submission" date="2020-02" db="EMBL/GenBank/DDBJ databases">
        <authorList>
            <person name="Farrell D."/>
            <person name="Gordon V S."/>
        </authorList>
    </citation>
    <scope>NUCLEOTIDE SEQUENCE</scope>
    <source>
        <strain evidence="5">AF2122/97</strain>
    </source>
</reference>
<dbReference type="SMR" id="A0A1R3Y048"/>
<dbReference type="GO" id="GO:0016787">
    <property type="term" value="F:hydrolase activity"/>
    <property type="evidence" value="ECO:0007669"/>
    <property type="project" value="UniProtKB-KW"/>
</dbReference>
<dbReference type="SUPFAM" id="SSF50118">
    <property type="entry name" value="Cell growth inhibitor/plasmid maintenance toxic component"/>
    <property type="match status" value="1"/>
</dbReference>
<name>A0A1R3Y048_MYCBO</name>
<dbReference type="RefSeq" id="WP_003410654.1">
    <property type="nucleotide sequence ID" value="NC_002945.4"/>
</dbReference>
<dbReference type="GO" id="GO:0003677">
    <property type="term" value="F:DNA binding"/>
    <property type="evidence" value="ECO:0007669"/>
    <property type="project" value="InterPro"/>
</dbReference>
<organism evidence="6 7">
    <name type="scientific">Mycobacterium bovis (strain ATCC BAA-935 / AF2122/97)</name>
    <dbReference type="NCBI Taxonomy" id="233413"/>
    <lineage>
        <taxon>Bacteria</taxon>
        <taxon>Bacillati</taxon>
        <taxon>Actinomycetota</taxon>
        <taxon>Actinomycetes</taxon>
        <taxon>Mycobacteriales</taxon>
        <taxon>Mycobacteriaceae</taxon>
        <taxon>Mycobacterium</taxon>
        <taxon>Mycobacterium tuberculosis complex</taxon>
    </lineage>
</organism>
<dbReference type="PIRSF" id="PIRSF033490">
    <property type="entry name" value="MazF"/>
    <property type="match status" value="1"/>
</dbReference>
<dbReference type="PANTHER" id="PTHR33988:SF1">
    <property type="entry name" value="ENDORIBONUCLEASE MAZF7-RELATED"/>
    <property type="match status" value="1"/>
</dbReference>
<reference evidence="6" key="5">
    <citation type="submission" date="2020-04" db="EMBL/GenBank/DDBJ databases">
        <authorList>
            <person name="Malone M K."/>
            <person name="Farrell D."/>
            <person name="Malone K."/>
        </authorList>
    </citation>
    <scope>NUCLEOTIDE SEQUENCE</scope>
    <source>
        <strain evidence="6">AF2122/97</strain>
    </source>
</reference>
<dbReference type="GO" id="GO:0016075">
    <property type="term" value="P:rRNA catabolic process"/>
    <property type="evidence" value="ECO:0007669"/>
    <property type="project" value="TreeGrafter"/>
</dbReference>
<dbReference type="PANTHER" id="PTHR33988">
    <property type="entry name" value="ENDORIBONUCLEASE MAZF-RELATED"/>
    <property type="match status" value="1"/>
</dbReference>